<organism evidence="2 3">
    <name type="scientific">Xanthomonas vesicatoria ATCC 35937</name>
    <dbReference type="NCBI Taxonomy" id="925775"/>
    <lineage>
        <taxon>Bacteria</taxon>
        <taxon>Pseudomonadati</taxon>
        <taxon>Pseudomonadota</taxon>
        <taxon>Gammaproteobacteria</taxon>
        <taxon>Lysobacterales</taxon>
        <taxon>Lysobacteraceae</taxon>
        <taxon>Xanthomonas</taxon>
    </lineage>
</organism>
<dbReference type="Proteomes" id="UP000003299">
    <property type="component" value="Unassembled WGS sequence"/>
</dbReference>
<reference evidence="2 3" key="1">
    <citation type="journal article" date="2011" name="BMC Genomics">
        <title>Comparative genomics reveals diversity among xanthomonads infecting tomato and pepper.</title>
        <authorList>
            <person name="Potnis N."/>
            <person name="Krasileva K."/>
            <person name="Chow V."/>
            <person name="Almeida N.F."/>
            <person name="Patil P.B."/>
            <person name="Ryan R.P."/>
            <person name="Sharlach M."/>
            <person name="Behlau F."/>
            <person name="Dow J.M."/>
            <person name="Momol M.T."/>
            <person name="White F.F."/>
            <person name="Preston J.F."/>
            <person name="Vinatzer B.A."/>
            <person name="Koebnik R."/>
            <person name="Setubal J.C."/>
            <person name="Norman D.J."/>
            <person name="Staskawicz B.J."/>
            <person name="Jones J.B."/>
        </authorList>
    </citation>
    <scope>NUCLEOTIDE SEQUENCE [LARGE SCALE GENOMIC DNA]</scope>
    <source>
        <strain evidence="2 3">ATCC 35937</strain>
    </source>
</reference>
<evidence type="ECO:0000313" key="3">
    <source>
        <dbReference type="Proteomes" id="UP000003299"/>
    </source>
</evidence>
<keyword evidence="1" id="KW-0812">Transmembrane</keyword>
<evidence type="ECO:0000313" key="2">
    <source>
        <dbReference type="EMBL" id="EGD08601.1"/>
    </source>
</evidence>
<protein>
    <submittedName>
        <fullName evidence="2">Uncharacterized protein</fullName>
    </submittedName>
</protein>
<dbReference type="EMBL" id="AEQV01000115">
    <property type="protein sequence ID" value="EGD08601.1"/>
    <property type="molecule type" value="Genomic_DNA"/>
</dbReference>
<feature type="non-terminal residue" evidence="2">
    <location>
        <position position="153"/>
    </location>
</feature>
<keyword evidence="1" id="KW-0472">Membrane</keyword>
<proteinExistence type="predicted"/>
<gene>
    <name evidence="2" type="ORF">XVE_3129</name>
</gene>
<name>F0BFZ7_9XANT</name>
<keyword evidence="1" id="KW-1133">Transmembrane helix</keyword>
<evidence type="ECO:0000256" key="1">
    <source>
        <dbReference type="SAM" id="Phobius"/>
    </source>
</evidence>
<dbReference type="AlphaFoldDB" id="F0BFZ7"/>
<accession>F0BFZ7</accession>
<comment type="caution">
    <text evidence="2">The sequence shown here is derived from an EMBL/GenBank/DDBJ whole genome shotgun (WGS) entry which is preliminary data.</text>
</comment>
<sequence length="153" mass="17534">MLLMPLHKPWSRQNIPWVTLLLVLINVVIYLGYQRKDDGLVDNAVHYYVESGLGTLEAQAHAHYLAQTADPKLRAARQGKLDSVPAPQRTMYLAHLTMHDAAFARALRSGALFKDEAQMREWRGLRAPYDARLSKVFTLRHLQRSSEWSPARM</sequence>
<feature type="transmembrane region" description="Helical" evidence="1">
    <location>
        <begin position="15"/>
        <end position="33"/>
    </location>
</feature>
<dbReference type="eggNOG" id="COG0705">
    <property type="taxonomic scope" value="Bacteria"/>
</dbReference>